<protein>
    <submittedName>
        <fullName evidence="1">Uncharacterized protein</fullName>
    </submittedName>
</protein>
<keyword evidence="2" id="KW-1185">Reference proteome</keyword>
<evidence type="ECO:0000313" key="2">
    <source>
        <dbReference type="Proteomes" id="UP001645859"/>
    </source>
</evidence>
<evidence type="ECO:0000313" key="1">
    <source>
        <dbReference type="EMBL" id="MBL3679508.1"/>
    </source>
</evidence>
<dbReference type="EMBL" id="QYAC01000004">
    <property type="protein sequence ID" value="MBL3679508.1"/>
    <property type="molecule type" value="Genomic_DNA"/>
</dbReference>
<comment type="caution">
    <text evidence="1">The sequence shown here is derived from an EMBL/GenBank/DDBJ whole genome shotgun (WGS) entry which is preliminary data.</text>
</comment>
<gene>
    <name evidence="1" type="ORF">D3230_09440</name>
</gene>
<dbReference type="Proteomes" id="UP001645859">
    <property type="component" value="Unassembled WGS sequence"/>
</dbReference>
<reference evidence="1 2" key="1">
    <citation type="submission" date="2018-09" db="EMBL/GenBank/DDBJ databases">
        <title>Comparative genomics of Leucobacter spp.</title>
        <authorList>
            <person name="Reis A.C."/>
            <person name="Kolvenbach B.A."/>
            <person name="Corvini P.F.X."/>
            <person name="Nunes O.C."/>
        </authorList>
    </citation>
    <scope>NUCLEOTIDE SEQUENCE [LARGE SCALE GENOMIC DNA]</scope>
    <source>
        <strain evidence="1 2">TAN 31504</strain>
    </source>
</reference>
<organism evidence="1 2">
    <name type="scientific">Leucobacter chromiireducens subsp. solipictus</name>
    <dbReference type="NCBI Taxonomy" id="398235"/>
    <lineage>
        <taxon>Bacteria</taxon>
        <taxon>Bacillati</taxon>
        <taxon>Actinomycetota</taxon>
        <taxon>Actinomycetes</taxon>
        <taxon>Micrococcales</taxon>
        <taxon>Microbacteriaceae</taxon>
        <taxon>Leucobacter</taxon>
    </lineage>
</organism>
<proteinExistence type="predicted"/>
<sequence>MICGIAETDELIVELSDHQYSWMVARGGEHSPEYRHFPVTYVREGLPQPTICLADEILSREQAYSLAFNWLRRGWIPEGYELRRPYLQPGYEWPEE</sequence>
<name>A0ABS1SG31_9MICO</name>
<accession>A0ABS1SG31</accession>